<proteinExistence type="predicted"/>
<comment type="caution">
    <text evidence="2">The sequence shown here is derived from an EMBL/GenBank/DDBJ whole genome shotgun (WGS) entry which is preliminary data.</text>
</comment>
<name>A0ABR9JMP4_9ACTN</name>
<dbReference type="Gene3D" id="1.10.10.2840">
    <property type="entry name" value="PucR C-terminal helix-turn-helix domain"/>
    <property type="match status" value="1"/>
</dbReference>
<dbReference type="InterPro" id="IPR051448">
    <property type="entry name" value="CdaR-like_regulators"/>
</dbReference>
<gene>
    <name evidence="2" type="ORF">H4W34_001611</name>
</gene>
<dbReference type="InterPro" id="IPR025736">
    <property type="entry name" value="PucR_C-HTH_dom"/>
</dbReference>
<protein>
    <submittedName>
        <fullName evidence="2">Sugar diacid utilization regulator</fullName>
    </submittedName>
</protein>
<reference evidence="2 3" key="1">
    <citation type="submission" date="2020-10" db="EMBL/GenBank/DDBJ databases">
        <title>Sequencing the genomes of 1000 actinobacteria strains.</title>
        <authorList>
            <person name="Klenk H.-P."/>
        </authorList>
    </citation>
    <scope>NUCLEOTIDE SEQUENCE [LARGE SCALE GENOMIC DNA]</scope>
    <source>
        <strain evidence="2 3">DSM 46744</strain>
    </source>
</reference>
<accession>A0ABR9JMP4</accession>
<evidence type="ECO:0000313" key="2">
    <source>
        <dbReference type="EMBL" id="MBE1531778.1"/>
    </source>
</evidence>
<dbReference type="PANTHER" id="PTHR33744:SF17">
    <property type="entry name" value="CONSERVED PROTEIN"/>
    <property type="match status" value="1"/>
</dbReference>
<evidence type="ECO:0000313" key="3">
    <source>
        <dbReference type="Proteomes" id="UP000627838"/>
    </source>
</evidence>
<dbReference type="InterPro" id="IPR042070">
    <property type="entry name" value="PucR_C-HTH_sf"/>
</dbReference>
<keyword evidence="3" id="KW-1185">Reference proteome</keyword>
<evidence type="ECO:0000259" key="1">
    <source>
        <dbReference type="Pfam" id="PF13556"/>
    </source>
</evidence>
<dbReference type="PANTHER" id="PTHR33744">
    <property type="entry name" value="CARBOHYDRATE DIACID REGULATOR"/>
    <property type="match status" value="1"/>
</dbReference>
<dbReference type="Proteomes" id="UP000627838">
    <property type="component" value="Unassembled WGS sequence"/>
</dbReference>
<dbReference type="EMBL" id="JADBDZ010000001">
    <property type="protein sequence ID" value="MBE1531778.1"/>
    <property type="molecule type" value="Genomic_DNA"/>
</dbReference>
<organism evidence="2 3">
    <name type="scientific">Actinomadura algeriensis</name>
    <dbReference type="NCBI Taxonomy" id="1679523"/>
    <lineage>
        <taxon>Bacteria</taxon>
        <taxon>Bacillati</taxon>
        <taxon>Actinomycetota</taxon>
        <taxon>Actinomycetes</taxon>
        <taxon>Streptosporangiales</taxon>
        <taxon>Thermomonosporaceae</taxon>
        <taxon>Actinomadura</taxon>
    </lineage>
</organism>
<sequence>MGGDRPPVRLARVLTDLDGTLYTVLAEGTAPGSPPWLRDALARVRAHDPGLYATIGGPARSAAELPRSRAEAAELDELVTSGRIAAPGVAALEDAWDAVVVERARKAIGPGVPGGPVEALRDHDRARGTALAATLAAWLDHFGDPKGAAAELRIHPNTLRYRLRRMAEVTPLDLASPQVRLALRLQLAALPTT</sequence>
<dbReference type="Pfam" id="PF13556">
    <property type="entry name" value="HTH_30"/>
    <property type="match status" value="1"/>
</dbReference>
<feature type="domain" description="PucR C-terminal helix-turn-helix" evidence="1">
    <location>
        <begin position="131"/>
        <end position="189"/>
    </location>
</feature>
<dbReference type="RefSeq" id="WP_318783987.1">
    <property type="nucleotide sequence ID" value="NZ_JADBDZ010000001.1"/>
</dbReference>